<reference evidence="3" key="2">
    <citation type="submission" date="2020-09" db="EMBL/GenBank/DDBJ databases">
        <authorList>
            <person name="Sun Q."/>
            <person name="Zhou Y."/>
        </authorList>
    </citation>
    <scope>NUCLEOTIDE SEQUENCE</scope>
    <source>
        <strain evidence="3">CGMCC 1.15179</strain>
    </source>
</reference>
<evidence type="ECO:0000256" key="1">
    <source>
        <dbReference type="SAM" id="MobiDB-lite"/>
    </source>
</evidence>
<accession>A0A8J2Y8T0</accession>
<protein>
    <recommendedName>
        <fullName evidence="2">YtkA-like domain-containing protein</fullName>
    </recommendedName>
</protein>
<sequence length="149" mass="16558">MRKDFVQMGAVAVVWFLLLGGCSPAEPAVEQKEPSATSQKHRHHEETPGGAPLKVALVTEPKRVEAGERFTVQVRLTQAGKAVNDARDVAFEIWKKGDQKHQKIPARKKGDGLYHAETRLKKPGSYQVMYHVTARGTHVMEAEPLQVQP</sequence>
<dbReference type="Pfam" id="PF13115">
    <property type="entry name" value="YtkA"/>
    <property type="match status" value="1"/>
</dbReference>
<name>A0A8J2Y8T0_9BACL</name>
<reference evidence="3" key="1">
    <citation type="journal article" date="2014" name="Int. J. Syst. Evol. Microbiol.">
        <title>Complete genome sequence of Corynebacterium casei LMG S-19264T (=DSM 44701T), isolated from a smear-ripened cheese.</title>
        <authorList>
            <consortium name="US DOE Joint Genome Institute (JGI-PGF)"/>
            <person name="Walter F."/>
            <person name="Albersmeier A."/>
            <person name="Kalinowski J."/>
            <person name="Ruckert C."/>
        </authorList>
    </citation>
    <scope>NUCLEOTIDE SEQUENCE</scope>
    <source>
        <strain evidence="3">CGMCC 1.15179</strain>
    </source>
</reference>
<feature type="domain" description="YtkA-like" evidence="2">
    <location>
        <begin position="52"/>
        <end position="131"/>
    </location>
</feature>
<dbReference type="RefSeq" id="WP_188646546.1">
    <property type="nucleotide sequence ID" value="NZ_BMHQ01000002.1"/>
</dbReference>
<organism evidence="3 4">
    <name type="scientific">Marinithermofilum abyssi</name>
    <dbReference type="NCBI Taxonomy" id="1571185"/>
    <lineage>
        <taxon>Bacteria</taxon>
        <taxon>Bacillati</taxon>
        <taxon>Bacillota</taxon>
        <taxon>Bacilli</taxon>
        <taxon>Bacillales</taxon>
        <taxon>Thermoactinomycetaceae</taxon>
        <taxon>Marinithermofilum</taxon>
    </lineage>
</organism>
<feature type="region of interest" description="Disordered" evidence="1">
    <location>
        <begin position="27"/>
        <end position="54"/>
    </location>
</feature>
<evidence type="ECO:0000313" key="3">
    <source>
        <dbReference type="EMBL" id="GGE08631.1"/>
    </source>
</evidence>
<dbReference type="PROSITE" id="PS51257">
    <property type="entry name" value="PROKAR_LIPOPROTEIN"/>
    <property type="match status" value="1"/>
</dbReference>
<evidence type="ECO:0000313" key="4">
    <source>
        <dbReference type="Proteomes" id="UP000625210"/>
    </source>
</evidence>
<proteinExistence type="predicted"/>
<dbReference type="AlphaFoldDB" id="A0A8J2Y8T0"/>
<gene>
    <name evidence="3" type="ORF">GCM10011571_07410</name>
</gene>
<dbReference type="InterPro" id="IPR032693">
    <property type="entry name" value="YtkA-like_dom"/>
</dbReference>
<dbReference type="Proteomes" id="UP000625210">
    <property type="component" value="Unassembled WGS sequence"/>
</dbReference>
<keyword evidence="4" id="KW-1185">Reference proteome</keyword>
<comment type="caution">
    <text evidence="3">The sequence shown here is derived from an EMBL/GenBank/DDBJ whole genome shotgun (WGS) entry which is preliminary data.</text>
</comment>
<evidence type="ECO:0000259" key="2">
    <source>
        <dbReference type="Pfam" id="PF13115"/>
    </source>
</evidence>
<dbReference type="EMBL" id="BMHQ01000002">
    <property type="protein sequence ID" value="GGE08631.1"/>
    <property type="molecule type" value="Genomic_DNA"/>
</dbReference>